<dbReference type="GO" id="GO:0061512">
    <property type="term" value="P:protein localization to cilium"/>
    <property type="evidence" value="ECO:0007669"/>
    <property type="project" value="TreeGrafter"/>
</dbReference>
<dbReference type="AlphaFoldDB" id="A0A1I7X3U0"/>
<dbReference type="Pfam" id="PF25768">
    <property type="entry name" value="TPR_IFT121"/>
    <property type="match status" value="1"/>
</dbReference>
<dbReference type="PANTHER" id="PTHR12764">
    <property type="entry name" value="WD REPEAT DOMAIN-RELATED"/>
    <property type="match status" value="1"/>
</dbReference>
<dbReference type="GO" id="GO:0035721">
    <property type="term" value="P:intraciliary retrograde transport"/>
    <property type="evidence" value="ECO:0007669"/>
    <property type="project" value="TreeGrafter"/>
</dbReference>
<accession>A0A1I7X3U0</accession>
<evidence type="ECO:0000256" key="7">
    <source>
        <dbReference type="ARBA" id="ARBA00023212"/>
    </source>
</evidence>
<sequence>MDDFYGLDTLSRQLPDGDPLLVSIGEIFGSSGLCEPAVDCFLRCDKVGEALDVCIQLNQWDKAVSLSRTHNLKDVDDLLGKYAAELTGSNERSLAAVQLYRRAGRFLDAARIVFEIAEEERKKAAPCLRLKKIYVLGALLIEEYHEYNRANVAKEKGKNETYAGVALTGLLDEDVTVSLEDSRMIDKAWKGAQAYHFFMLAQKQLFDGNHDGAMKTSLYLTEFEDILDPVEVYSLLGIYHPFYIYLCNLNLFRYPPTDTRPQHVHCTGCDKLIRDYALFCSDCDTKFPICIVTGKPMMDYQFWLCPVCKHKAYEQHIHNHKFCPLCHAQIV</sequence>
<keyword evidence="6" id="KW-0969">Cilium</keyword>
<comment type="subcellular location">
    <subcellularLocation>
        <location evidence="1">Cytoplasm</location>
        <location evidence="1">Cytoskeleton</location>
        <location evidence="1">Cilium basal body</location>
    </subcellularLocation>
</comment>
<protein>
    <submittedName>
        <fullName evidence="12">RING-type domain-containing protein</fullName>
    </submittedName>
</protein>
<evidence type="ECO:0000256" key="2">
    <source>
        <dbReference type="ARBA" id="ARBA00022490"/>
    </source>
</evidence>
<keyword evidence="3" id="KW-0853">WD repeat</keyword>
<dbReference type="Gene3D" id="1.25.40.470">
    <property type="match status" value="1"/>
</dbReference>
<keyword evidence="8" id="KW-0966">Cell projection</keyword>
<dbReference type="PANTHER" id="PTHR12764:SF5">
    <property type="entry name" value="LD29485P"/>
    <property type="match status" value="1"/>
</dbReference>
<dbReference type="GO" id="GO:1905515">
    <property type="term" value="P:non-motile cilium assembly"/>
    <property type="evidence" value="ECO:0007669"/>
    <property type="project" value="TreeGrafter"/>
</dbReference>
<dbReference type="InterPro" id="IPR057361">
    <property type="entry name" value="TPR_WDR35"/>
</dbReference>
<reference evidence="12" key="1">
    <citation type="submission" date="2016-11" db="UniProtKB">
        <authorList>
            <consortium name="WormBaseParasite"/>
        </authorList>
    </citation>
    <scope>IDENTIFICATION</scope>
</reference>
<dbReference type="Proteomes" id="UP000095283">
    <property type="component" value="Unplaced"/>
</dbReference>
<dbReference type="GO" id="GO:0030991">
    <property type="term" value="C:intraciliary transport particle A"/>
    <property type="evidence" value="ECO:0007669"/>
    <property type="project" value="TreeGrafter"/>
</dbReference>
<name>A0A1I7X3U0_HETBA</name>
<keyword evidence="4" id="KW-0677">Repeat</keyword>
<keyword evidence="7" id="KW-0206">Cytoskeleton</keyword>
<keyword evidence="11" id="KW-1185">Reference proteome</keyword>
<proteinExistence type="predicted"/>
<evidence type="ECO:0000256" key="8">
    <source>
        <dbReference type="ARBA" id="ARBA00023273"/>
    </source>
</evidence>
<evidence type="ECO:0000313" key="11">
    <source>
        <dbReference type="Proteomes" id="UP000095283"/>
    </source>
</evidence>
<keyword evidence="5" id="KW-0970">Cilium biogenesis/degradation</keyword>
<evidence type="ECO:0000259" key="9">
    <source>
        <dbReference type="Pfam" id="PF23145"/>
    </source>
</evidence>
<keyword evidence="2" id="KW-0963">Cytoplasm</keyword>
<feature type="domain" description="IFT121-like TPR repeats" evidence="10">
    <location>
        <begin position="186"/>
        <end position="238"/>
    </location>
</feature>
<evidence type="ECO:0000256" key="6">
    <source>
        <dbReference type="ARBA" id="ARBA00023069"/>
    </source>
</evidence>
<evidence type="ECO:0000259" key="10">
    <source>
        <dbReference type="Pfam" id="PF25768"/>
    </source>
</evidence>
<feature type="domain" description="IFT121-like zinc finger" evidence="9">
    <location>
        <begin position="288"/>
        <end position="330"/>
    </location>
</feature>
<dbReference type="GO" id="GO:0097730">
    <property type="term" value="C:non-motile cilium"/>
    <property type="evidence" value="ECO:0007669"/>
    <property type="project" value="TreeGrafter"/>
</dbReference>
<evidence type="ECO:0000256" key="3">
    <source>
        <dbReference type="ARBA" id="ARBA00022574"/>
    </source>
</evidence>
<evidence type="ECO:0000256" key="1">
    <source>
        <dbReference type="ARBA" id="ARBA00004120"/>
    </source>
</evidence>
<evidence type="ECO:0000256" key="4">
    <source>
        <dbReference type="ARBA" id="ARBA00022737"/>
    </source>
</evidence>
<dbReference type="Pfam" id="PF23145">
    <property type="entry name" value="Zf_2nd_IFT121"/>
    <property type="match status" value="1"/>
</dbReference>
<evidence type="ECO:0000256" key="5">
    <source>
        <dbReference type="ARBA" id="ARBA00022794"/>
    </source>
</evidence>
<dbReference type="InterPro" id="IPR039857">
    <property type="entry name" value="Ift122/121"/>
</dbReference>
<evidence type="ECO:0000313" key="12">
    <source>
        <dbReference type="WBParaSite" id="Hba_12182"/>
    </source>
</evidence>
<dbReference type="InterPro" id="IPR056170">
    <property type="entry name" value="Znf_IFT121-like"/>
</dbReference>
<dbReference type="WBParaSite" id="Hba_12182">
    <property type="protein sequence ID" value="Hba_12182"/>
    <property type="gene ID" value="Hba_12182"/>
</dbReference>
<dbReference type="Pfam" id="PF25170">
    <property type="entry name" value="TPR_WDR35"/>
    <property type="match status" value="1"/>
</dbReference>
<dbReference type="InterPro" id="IPR057979">
    <property type="entry name" value="TPR_IFT121"/>
</dbReference>
<organism evidence="11 12">
    <name type="scientific">Heterorhabditis bacteriophora</name>
    <name type="common">Entomopathogenic nematode worm</name>
    <dbReference type="NCBI Taxonomy" id="37862"/>
    <lineage>
        <taxon>Eukaryota</taxon>
        <taxon>Metazoa</taxon>
        <taxon>Ecdysozoa</taxon>
        <taxon>Nematoda</taxon>
        <taxon>Chromadorea</taxon>
        <taxon>Rhabditida</taxon>
        <taxon>Rhabditina</taxon>
        <taxon>Rhabditomorpha</taxon>
        <taxon>Strongyloidea</taxon>
        <taxon>Heterorhabditidae</taxon>
        <taxon>Heterorhabditis</taxon>
    </lineage>
</organism>